<evidence type="ECO:0000256" key="3">
    <source>
        <dbReference type="ARBA" id="ARBA00022630"/>
    </source>
</evidence>
<dbReference type="InterPro" id="IPR036188">
    <property type="entry name" value="FAD/NAD-bd_sf"/>
</dbReference>
<keyword evidence="5" id="KW-0521">NADP</keyword>
<evidence type="ECO:0000256" key="2">
    <source>
        <dbReference type="ARBA" id="ARBA00009183"/>
    </source>
</evidence>
<organism evidence="9 10">
    <name type="scientific">Aphidius gifuensis</name>
    <name type="common">Parasitoid wasp</name>
    <dbReference type="NCBI Taxonomy" id="684658"/>
    <lineage>
        <taxon>Eukaryota</taxon>
        <taxon>Metazoa</taxon>
        <taxon>Ecdysozoa</taxon>
        <taxon>Arthropoda</taxon>
        <taxon>Hexapoda</taxon>
        <taxon>Insecta</taxon>
        <taxon>Pterygota</taxon>
        <taxon>Neoptera</taxon>
        <taxon>Endopterygota</taxon>
        <taxon>Hymenoptera</taxon>
        <taxon>Apocrita</taxon>
        <taxon>Ichneumonoidea</taxon>
        <taxon>Braconidae</taxon>
        <taxon>Aphidiinae</taxon>
        <taxon>Aphidius</taxon>
    </lineage>
</organism>
<comment type="caution">
    <text evidence="9">The sequence shown here is derived from an EMBL/GenBank/DDBJ whole genome shotgun (WGS) entry which is preliminary data.</text>
</comment>
<dbReference type="InterPro" id="IPR020946">
    <property type="entry name" value="Flavin_mOase-like"/>
</dbReference>
<dbReference type="GO" id="GO:0004499">
    <property type="term" value="F:N,N-dimethylaniline monooxygenase activity"/>
    <property type="evidence" value="ECO:0007669"/>
    <property type="project" value="InterPro"/>
</dbReference>
<dbReference type="OrthoDB" id="66881at2759"/>
<dbReference type="PIRSF" id="PIRSF000332">
    <property type="entry name" value="FMO"/>
    <property type="match status" value="1"/>
</dbReference>
<sequence>MRVAIIGAGVAGLSALKRCIENKDSPTASNKITDVVCYEKNNEAGGIWVYTDETGIDKYGLPVHSSMYKNLRTNLPKEVMSYPGFKNDIDPNQSYVTRSAILDYLDSYCKQFNLHQYIKFLHNVEMIEPTVDEDKKKWLIKVKDLVNGVEKVEYFDAVMVCNGHYFEPSIPVIKGQEKFQGQQVHSHDYRVPEAYEGKKVVVMGAGRSGIDIAVEIASKASQVFLSHHNVKLINTIFPDNIIQVPDIVEINETEIIFSNGQRENVDVICWCTGYKYAFPFLSDKCGVKVDDNMVTPLWKHMISIENPTLAIIGVPFYVCAFNMCDLQVRFVLKYWLGDKQFPAKDIMISEEADELERKKNEGLSKRHFHRMGLAQSNYYDDLAKVAGVEQLPPVLGKMHADSGKRFLEDLSNYRQDRYQVVDDFNFIKL</sequence>
<dbReference type="SUPFAM" id="SSF51905">
    <property type="entry name" value="FAD/NAD(P)-binding domain"/>
    <property type="match status" value="2"/>
</dbReference>
<keyword evidence="6 8" id="KW-0560">Oxidoreductase</keyword>
<keyword evidence="4 8" id="KW-0274">FAD</keyword>
<dbReference type="PRINTS" id="PR00370">
    <property type="entry name" value="FMOXYGENASE"/>
</dbReference>
<dbReference type="GO" id="GO:0050661">
    <property type="term" value="F:NADP binding"/>
    <property type="evidence" value="ECO:0007669"/>
    <property type="project" value="InterPro"/>
</dbReference>
<evidence type="ECO:0000256" key="8">
    <source>
        <dbReference type="RuleBase" id="RU361177"/>
    </source>
</evidence>
<comment type="cofactor">
    <cofactor evidence="1 8">
        <name>FAD</name>
        <dbReference type="ChEBI" id="CHEBI:57692"/>
    </cofactor>
</comment>
<evidence type="ECO:0000313" key="9">
    <source>
        <dbReference type="EMBL" id="KAF7989325.1"/>
    </source>
</evidence>
<comment type="similarity">
    <text evidence="2 8">Belongs to the FMO family.</text>
</comment>
<dbReference type="FunFam" id="3.50.50.60:FF:000138">
    <property type="entry name" value="Flavin-containing monooxygenase"/>
    <property type="match status" value="1"/>
</dbReference>
<keyword evidence="10" id="KW-1185">Reference proteome</keyword>
<gene>
    <name evidence="9" type="ORF">HCN44_007999</name>
</gene>
<reference evidence="9 10" key="1">
    <citation type="submission" date="2020-08" db="EMBL/GenBank/DDBJ databases">
        <title>Aphidius gifuensis genome sequencing and assembly.</title>
        <authorList>
            <person name="Du Z."/>
        </authorList>
    </citation>
    <scope>NUCLEOTIDE SEQUENCE [LARGE SCALE GENOMIC DNA]</scope>
    <source>
        <strain evidence="9">YNYX2018</strain>
        <tissue evidence="9">Adults</tissue>
    </source>
</reference>
<dbReference type="Gene3D" id="3.50.50.60">
    <property type="entry name" value="FAD/NAD(P)-binding domain"/>
    <property type="match status" value="2"/>
</dbReference>
<keyword evidence="7 8" id="KW-0503">Monooxygenase</keyword>
<dbReference type="Pfam" id="PF00743">
    <property type="entry name" value="FMO-like"/>
    <property type="match status" value="2"/>
</dbReference>
<dbReference type="AlphaFoldDB" id="A0A834XLU1"/>
<evidence type="ECO:0000256" key="5">
    <source>
        <dbReference type="ARBA" id="ARBA00022857"/>
    </source>
</evidence>
<evidence type="ECO:0000256" key="7">
    <source>
        <dbReference type="ARBA" id="ARBA00023033"/>
    </source>
</evidence>
<proteinExistence type="inferred from homology"/>
<evidence type="ECO:0000256" key="6">
    <source>
        <dbReference type="ARBA" id="ARBA00023002"/>
    </source>
</evidence>
<name>A0A834XLU1_APHGI</name>
<protein>
    <recommendedName>
        <fullName evidence="8">Flavin-containing monooxygenase</fullName>
        <ecNumber evidence="8">1.-.-.-</ecNumber>
    </recommendedName>
</protein>
<dbReference type="InterPro" id="IPR050346">
    <property type="entry name" value="FMO-like"/>
</dbReference>
<evidence type="ECO:0000256" key="4">
    <source>
        <dbReference type="ARBA" id="ARBA00022827"/>
    </source>
</evidence>
<accession>A0A834XLU1</accession>
<dbReference type="Proteomes" id="UP000639338">
    <property type="component" value="Unassembled WGS sequence"/>
</dbReference>
<dbReference type="GO" id="GO:0050660">
    <property type="term" value="F:flavin adenine dinucleotide binding"/>
    <property type="evidence" value="ECO:0007669"/>
    <property type="project" value="InterPro"/>
</dbReference>
<dbReference type="InterPro" id="IPR000960">
    <property type="entry name" value="Flavin_mOase"/>
</dbReference>
<dbReference type="PANTHER" id="PTHR23023">
    <property type="entry name" value="DIMETHYLANILINE MONOOXYGENASE"/>
    <property type="match status" value="1"/>
</dbReference>
<evidence type="ECO:0000256" key="1">
    <source>
        <dbReference type="ARBA" id="ARBA00001974"/>
    </source>
</evidence>
<keyword evidence="3 8" id="KW-0285">Flavoprotein</keyword>
<dbReference type="EMBL" id="JACMRX010000005">
    <property type="protein sequence ID" value="KAF7989325.1"/>
    <property type="molecule type" value="Genomic_DNA"/>
</dbReference>
<evidence type="ECO:0000313" key="10">
    <source>
        <dbReference type="Proteomes" id="UP000639338"/>
    </source>
</evidence>
<dbReference type="EC" id="1.-.-.-" evidence="8"/>